<sequence length="232" mass="25484">MFNFDLHVHTVKGSTDSGLLPKQLIVEAKRIGLNGVFLSEHGGGWTSTQIETEFGEADLTVVTGLEVNTDMGHILAIGLDSYVSGIHKLKVLREKIDEVGGILIAAHPLRNFFNRPPYNANLLFGEWKISPETPEQAAEHKLFSLVDCIEVTNGANSEKENSFTLEIANHLNMPATGGSDSHSIQGIGRSFTIFENNIPDQETLIAEIKAKRFYPAEGLNIGKVQKFQNTNL</sequence>
<dbReference type="CDD" id="cd07432">
    <property type="entry name" value="PHP_HisPPase"/>
    <property type="match status" value="1"/>
</dbReference>
<dbReference type="AlphaFoldDB" id="A0A381N3F4"/>
<proteinExistence type="predicted"/>
<accession>A0A381N3F4</accession>
<evidence type="ECO:0000313" key="1">
    <source>
        <dbReference type="EMBL" id="SUZ49121.1"/>
    </source>
</evidence>
<dbReference type="Gene3D" id="3.20.20.140">
    <property type="entry name" value="Metal-dependent hydrolases"/>
    <property type="match status" value="1"/>
</dbReference>
<dbReference type="SUPFAM" id="SSF89550">
    <property type="entry name" value="PHP domain-like"/>
    <property type="match status" value="1"/>
</dbReference>
<dbReference type="GO" id="GO:0035312">
    <property type="term" value="F:5'-3' DNA exonuclease activity"/>
    <property type="evidence" value="ECO:0007669"/>
    <property type="project" value="TreeGrafter"/>
</dbReference>
<dbReference type="Pfam" id="PF13263">
    <property type="entry name" value="PHP_C"/>
    <property type="match status" value="1"/>
</dbReference>
<organism evidence="1">
    <name type="scientific">marine metagenome</name>
    <dbReference type="NCBI Taxonomy" id="408172"/>
    <lineage>
        <taxon>unclassified sequences</taxon>
        <taxon>metagenomes</taxon>
        <taxon>ecological metagenomes</taxon>
    </lineage>
</organism>
<evidence type="ECO:0008006" key="2">
    <source>
        <dbReference type="Google" id="ProtNLM"/>
    </source>
</evidence>
<dbReference type="InterPro" id="IPR016195">
    <property type="entry name" value="Pol/histidinol_Pase-like"/>
</dbReference>
<dbReference type="GO" id="GO:0004534">
    <property type="term" value="F:5'-3' RNA exonuclease activity"/>
    <property type="evidence" value="ECO:0007669"/>
    <property type="project" value="TreeGrafter"/>
</dbReference>
<reference evidence="1" key="1">
    <citation type="submission" date="2018-05" db="EMBL/GenBank/DDBJ databases">
        <authorList>
            <person name="Lanie J.A."/>
            <person name="Ng W.-L."/>
            <person name="Kazmierczak K.M."/>
            <person name="Andrzejewski T.M."/>
            <person name="Davidsen T.M."/>
            <person name="Wayne K.J."/>
            <person name="Tettelin H."/>
            <person name="Glass J.I."/>
            <person name="Rusch D."/>
            <person name="Podicherti R."/>
            <person name="Tsui H.-C.T."/>
            <person name="Winkler M.E."/>
        </authorList>
    </citation>
    <scope>NUCLEOTIDE SEQUENCE</scope>
</reference>
<name>A0A381N3F4_9ZZZZ</name>
<dbReference type="InterPro" id="IPR052018">
    <property type="entry name" value="PHP_domain"/>
</dbReference>
<protein>
    <recommendedName>
        <fullName evidence="2">Polymerase/histidinol phosphatase N-terminal domain-containing protein</fullName>
    </recommendedName>
</protein>
<dbReference type="PANTHER" id="PTHR42924">
    <property type="entry name" value="EXONUCLEASE"/>
    <property type="match status" value="1"/>
</dbReference>
<dbReference type="PANTHER" id="PTHR42924:SF3">
    <property type="entry name" value="POLYMERASE_HISTIDINOL PHOSPHATASE N-TERMINAL DOMAIN-CONTAINING PROTEIN"/>
    <property type="match status" value="1"/>
</dbReference>
<gene>
    <name evidence="1" type="ORF">METZ01_LOCUS1975</name>
</gene>
<dbReference type="EMBL" id="UINC01000104">
    <property type="protein sequence ID" value="SUZ49121.1"/>
    <property type="molecule type" value="Genomic_DNA"/>
</dbReference>